<dbReference type="InterPro" id="IPR002328">
    <property type="entry name" value="ADH_Zn_CS"/>
</dbReference>
<organism evidence="5">
    <name type="scientific">freshwater metagenome</name>
    <dbReference type="NCBI Taxonomy" id="449393"/>
    <lineage>
        <taxon>unclassified sequences</taxon>
        <taxon>metagenomes</taxon>
        <taxon>ecological metagenomes</taxon>
    </lineage>
</organism>
<dbReference type="InterPro" id="IPR020843">
    <property type="entry name" value="ER"/>
</dbReference>
<dbReference type="GO" id="GO:0008270">
    <property type="term" value="F:zinc ion binding"/>
    <property type="evidence" value="ECO:0007669"/>
    <property type="project" value="InterPro"/>
</dbReference>
<dbReference type="InterPro" id="IPR036291">
    <property type="entry name" value="NAD(P)-bd_dom_sf"/>
</dbReference>
<dbReference type="InterPro" id="IPR013149">
    <property type="entry name" value="ADH-like_C"/>
</dbReference>
<evidence type="ECO:0000256" key="1">
    <source>
        <dbReference type="ARBA" id="ARBA00022723"/>
    </source>
</evidence>
<evidence type="ECO:0000313" key="5">
    <source>
        <dbReference type="EMBL" id="CAB4615643.1"/>
    </source>
</evidence>
<gene>
    <name evidence="5" type="ORF">UFOPK1856_00673</name>
</gene>
<dbReference type="InterPro" id="IPR050129">
    <property type="entry name" value="Zn_alcohol_dh"/>
</dbReference>
<dbReference type="AlphaFoldDB" id="A0A6J6HSW5"/>
<dbReference type="Pfam" id="PF08240">
    <property type="entry name" value="ADH_N"/>
    <property type="match status" value="1"/>
</dbReference>
<feature type="domain" description="Enoyl reductase (ER)" evidence="4">
    <location>
        <begin position="10"/>
        <end position="334"/>
    </location>
</feature>
<keyword evidence="3" id="KW-0560">Oxidoreductase</keyword>
<dbReference type="SMART" id="SM00829">
    <property type="entry name" value="PKS_ER"/>
    <property type="match status" value="1"/>
</dbReference>
<dbReference type="PANTHER" id="PTHR43401:SF2">
    <property type="entry name" value="L-THREONINE 3-DEHYDROGENASE"/>
    <property type="match status" value="1"/>
</dbReference>
<name>A0A6J6HSW5_9ZZZZ</name>
<keyword evidence="2" id="KW-0862">Zinc</keyword>
<dbReference type="Pfam" id="PF00107">
    <property type="entry name" value="ADH_zinc_N"/>
    <property type="match status" value="1"/>
</dbReference>
<accession>A0A6J6HSW5</accession>
<keyword evidence="1" id="KW-0479">Metal-binding</keyword>
<dbReference type="Gene3D" id="3.40.50.720">
    <property type="entry name" value="NAD(P)-binding Rossmann-like Domain"/>
    <property type="match status" value="1"/>
</dbReference>
<dbReference type="PANTHER" id="PTHR43401">
    <property type="entry name" value="L-THREONINE 3-DEHYDROGENASE"/>
    <property type="match status" value="1"/>
</dbReference>
<dbReference type="GO" id="GO:0016491">
    <property type="term" value="F:oxidoreductase activity"/>
    <property type="evidence" value="ECO:0007669"/>
    <property type="project" value="UniProtKB-KW"/>
</dbReference>
<dbReference type="Gene3D" id="3.90.180.10">
    <property type="entry name" value="Medium-chain alcohol dehydrogenases, catalytic domain"/>
    <property type="match status" value="1"/>
</dbReference>
<proteinExistence type="predicted"/>
<evidence type="ECO:0000259" key="4">
    <source>
        <dbReference type="SMART" id="SM00829"/>
    </source>
</evidence>
<evidence type="ECO:0000256" key="3">
    <source>
        <dbReference type="ARBA" id="ARBA00023002"/>
    </source>
</evidence>
<protein>
    <submittedName>
        <fullName evidence="5">Unannotated protein</fullName>
    </submittedName>
</protein>
<dbReference type="InterPro" id="IPR011032">
    <property type="entry name" value="GroES-like_sf"/>
</dbReference>
<reference evidence="5" key="1">
    <citation type="submission" date="2020-05" db="EMBL/GenBank/DDBJ databases">
        <authorList>
            <person name="Chiriac C."/>
            <person name="Salcher M."/>
            <person name="Ghai R."/>
            <person name="Kavagutti S V."/>
        </authorList>
    </citation>
    <scope>NUCLEOTIDE SEQUENCE</scope>
</reference>
<dbReference type="EMBL" id="CAEZUV010000089">
    <property type="protein sequence ID" value="CAB4615643.1"/>
    <property type="molecule type" value="Genomic_DNA"/>
</dbReference>
<dbReference type="InterPro" id="IPR013154">
    <property type="entry name" value="ADH-like_N"/>
</dbReference>
<sequence>MRALVKLEKGPGHVELKNDWPKPQVKPGWVLVEVTACGICGTDIHIEEDTHKNWPPVVLGHEYTGRIVEIGSDVEGWKVGDRVVCEQHHGACLKCDACRRGAIHLCPSKRSPGWGIDGAFAEFVLLPAWLLHKVPDGVTSRAATVTEPTAICITALDRVNLQAGERVLVIGPGPIGLISALLAKASGASEVMVVGRSSSRKRLELAKSLGLSTYEINEGNTLEAIGDTYDVSIDSTGVGESFSLACNATRRQGRVLELGIATTEKVDFNLNIAIYRSLSIFMSMSSEYSSWNRALQLMASGAYDPTPLTSIYSLDDWKTAFHDVENRSAMKAVITPQDFSKLDEVK</sequence>
<dbReference type="SUPFAM" id="SSF50129">
    <property type="entry name" value="GroES-like"/>
    <property type="match status" value="1"/>
</dbReference>
<dbReference type="PROSITE" id="PS00059">
    <property type="entry name" value="ADH_ZINC"/>
    <property type="match status" value="1"/>
</dbReference>
<dbReference type="SUPFAM" id="SSF51735">
    <property type="entry name" value="NAD(P)-binding Rossmann-fold domains"/>
    <property type="match status" value="1"/>
</dbReference>
<evidence type="ECO:0000256" key="2">
    <source>
        <dbReference type="ARBA" id="ARBA00022833"/>
    </source>
</evidence>